<dbReference type="InterPro" id="IPR046458">
    <property type="entry name" value="PMI_typeI_hel"/>
</dbReference>
<dbReference type="Pfam" id="PF01238">
    <property type="entry name" value="PMI_typeI_C"/>
    <property type="match status" value="1"/>
</dbReference>
<evidence type="ECO:0000259" key="16">
    <source>
        <dbReference type="Pfam" id="PF20511"/>
    </source>
</evidence>
<comment type="function">
    <text evidence="2">Involved in the synthesis of the GDP-mannose and dolichol-phosphate-mannose required for a number of critical mannosyl transfer reactions.</text>
</comment>
<feature type="binding site" evidence="13">
    <location>
        <position position="308"/>
    </location>
    <ligand>
        <name>Zn(2+)</name>
        <dbReference type="ChEBI" id="CHEBI:29105"/>
    </ligand>
</feature>
<keyword evidence="7 13" id="KW-0479">Metal-binding</keyword>
<keyword evidence="19" id="KW-1185">Reference proteome</keyword>
<evidence type="ECO:0000259" key="15">
    <source>
        <dbReference type="Pfam" id="PF01238"/>
    </source>
</evidence>
<dbReference type="GO" id="GO:0009298">
    <property type="term" value="P:GDP-mannose biosynthetic process"/>
    <property type="evidence" value="ECO:0007669"/>
    <property type="project" value="UniProtKB-UniPathway"/>
</dbReference>
<comment type="caution">
    <text evidence="18">The sequence shown here is derived from an EMBL/GenBank/DDBJ whole genome shotgun (WGS) entry which is preliminary data.</text>
</comment>
<dbReference type="NCBIfam" id="TIGR00218">
    <property type="entry name" value="manA"/>
    <property type="match status" value="1"/>
</dbReference>
<evidence type="ECO:0000259" key="17">
    <source>
        <dbReference type="Pfam" id="PF20512"/>
    </source>
</evidence>
<dbReference type="GO" id="GO:0008270">
    <property type="term" value="F:zinc ion binding"/>
    <property type="evidence" value="ECO:0007669"/>
    <property type="project" value="InterPro"/>
</dbReference>
<reference evidence="18" key="1">
    <citation type="submission" date="2020-04" db="EMBL/GenBank/DDBJ databases">
        <title>Analysis of mating type loci in Filobasidium floriforme.</title>
        <authorList>
            <person name="Nowrousian M."/>
        </authorList>
    </citation>
    <scope>NUCLEOTIDE SEQUENCE</scope>
    <source>
        <strain evidence="18">CBS 6242</strain>
    </source>
</reference>
<comment type="cofactor">
    <cofactor evidence="13">
        <name>Zn(2+)</name>
        <dbReference type="ChEBI" id="CHEBI:29105"/>
    </cofactor>
    <text evidence="13">Binds 1 zinc ion per subunit.</text>
</comment>
<dbReference type="GO" id="GO:0005829">
    <property type="term" value="C:cytosol"/>
    <property type="evidence" value="ECO:0007669"/>
    <property type="project" value="TreeGrafter"/>
</dbReference>
<dbReference type="GO" id="GO:0004476">
    <property type="term" value="F:mannose-6-phosphate isomerase activity"/>
    <property type="evidence" value="ECO:0007669"/>
    <property type="project" value="UniProtKB-EC"/>
</dbReference>
<feature type="domain" description="Phosphomannose isomerase type I catalytic" evidence="16">
    <location>
        <begin position="7"/>
        <end position="156"/>
    </location>
</feature>
<evidence type="ECO:0000256" key="2">
    <source>
        <dbReference type="ARBA" id="ARBA00002564"/>
    </source>
</evidence>
<evidence type="ECO:0000256" key="1">
    <source>
        <dbReference type="ARBA" id="ARBA00000757"/>
    </source>
</evidence>
<evidence type="ECO:0000256" key="3">
    <source>
        <dbReference type="ARBA" id="ARBA00004666"/>
    </source>
</evidence>
<evidence type="ECO:0000256" key="14">
    <source>
        <dbReference type="RuleBase" id="RU004189"/>
    </source>
</evidence>
<evidence type="ECO:0000256" key="4">
    <source>
        <dbReference type="ARBA" id="ARBA00010772"/>
    </source>
</evidence>
<name>A0A8K0JPA7_9TREE</name>
<dbReference type="CDD" id="cd07011">
    <property type="entry name" value="cupin_PMI_type_I_N"/>
    <property type="match status" value="1"/>
</dbReference>
<dbReference type="InterPro" id="IPR001250">
    <property type="entry name" value="Man6P_Isoase-1"/>
</dbReference>
<organism evidence="18 19">
    <name type="scientific">Filobasidium floriforme</name>
    <dbReference type="NCBI Taxonomy" id="5210"/>
    <lineage>
        <taxon>Eukaryota</taxon>
        <taxon>Fungi</taxon>
        <taxon>Dikarya</taxon>
        <taxon>Basidiomycota</taxon>
        <taxon>Agaricomycotina</taxon>
        <taxon>Tremellomycetes</taxon>
        <taxon>Filobasidiales</taxon>
        <taxon>Filobasidiaceae</taxon>
        <taxon>Filobasidium</taxon>
    </lineage>
</organism>
<dbReference type="InterPro" id="IPR011051">
    <property type="entry name" value="RmlC_Cupin_sf"/>
</dbReference>
<evidence type="ECO:0000256" key="6">
    <source>
        <dbReference type="ARBA" id="ARBA00018236"/>
    </source>
</evidence>
<comment type="similarity">
    <text evidence="4 14">Belongs to the mannose-6-phosphate isomerase type 1 family.</text>
</comment>
<comment type="catalytic activity">
    <reaction evidence="1">
        <text>D-mannose 6-phosphate = D-fructose 6-phosphate</text>
        <dbReference type="Rhea" id="RHEA:12356"/>
        <dbReference type="ChEBI" id="CHEBI:58735"/>
        <dbReference type="ChEBI" id="CHEBI:61527"/>
        <dbReference type="EC" id="5.3.1.8"/>
    </reaction>
</comment>
<feature type="domain" description="Phosphomannose isomerase type I helical insertion" evidence="17">
    <location>
        <begin position="216"/>
        <end position="289"/>
    </location>
</feature>
<evidence type="ECO:0000256" key="10">
    <source>
        <dbReference type="ARBA" id="ARBA00029741"/>
    </source>
</evidence>
<dbReference type="AlphaFoldDB" id="A0A8K0JPA7"/>
<evidence type="ECO:0000256" key="12">
    <source>
        <dbReference type="PIRSR" id="PIRSR001480-1"/>
    </source>
</evidence>
<dbReference type="PIRSF" id="PIRSF001480">
    <property type="entry name" value="Mannose-6-phosphate_isomerase"/>
    <property type="match status" value="1"/>
</dbReference>
<evidence type="ECO:0000256" key="5">
    <source>
        <dbReference type="ARBA" id="ARBA00011956"/>
    </source>
</evidence>
<dbReference type="PANTHER" id="PTHR10309:SF0">
    <property type="entry name" value="MANNOSE-6-PHOSPHATE ISOMERASE"/>
    <property type="match status" value="1"/>
</dbReference>
<keyword evidence="8 13" id="KW-0862">Zinc</keyword>
<feature type="domain" description="Phosphomannose isomerase type I C-terminal" evidence="15">
    <location>
        <begin position="366"/>
        <end position="409"/>
    </location>
</feature>
<evidence type="ECO:0000256" key="11">
    <source>
        <dbReference type="ARBA" id="ARBA00030762"/>
    </source>
</evidence>
<dbReference type="PRINTS" id="PR00714">
    <property type="entry name" value="MAN6PISMRASE"/>
</dbReference>
<dbReference type="InterPro" id="IPR016305">
    <property type="entry name" value="Mannose-6-P_Isomerase"/>
</dbReference>
<feature type="binding site" evidence="13">
    <location>
        <position position="113"/>
    </location>
    <ligand>
        <name>Zn(2+)</name>
        <dbReference type="ChEBI" id="CHEBI:29105"/>
    </ligand>
</feature>
<dbReference type="SUPFAM" id="SSF51182">
    <property type="entry name" value="RmlC-like cupins"/>
    <property type="match status" value="1"/>
</dbReference>
<dbReference type="UniPathway" id="UPA00126">
    <property type="reaction ID" value="UER00423"/>
</dbReference>
<gene>
    <name evidence="18" type="ORF">FFLO_01655</name>
</gene>
<evidence type="ECO:0000256" key="8">
    <source>
        <dbReference type="ARBA" id="ARBA00022833"/>
    </source>
</evidence>
<dbReference type="GO" id="GO:0005975">
    <property type="term" value="P:carbohydrate metabolic process"/>
    <property type="evidence" value="ECO:0007669"/>
    <property type="project" value="InterPro"/>
</dbReference>
<keyword evidence="9" id="KW-0413">Isomerase</keyword>
<evidence type="ECO:0000256" key="7">
    <source>
        <dbReference type="ARBA" id="ARBA00022723"/>
    </source>
</evidence>
<dbReference type="PROSITE" id="PS00966">
    <property type="entry name" value="PMI_I_2"/>
    <property type="match status" value="1"/>
</dbReference>
<comment type="pathway">
    <text evidence="3">Nucleotide-sugar biosynthesis; GDP-alpha-D-mannose biosynthesis; alpha-D-mannose 1-phosphate from D-fructose 6-phosphate: step 1/2.</text>
</comment>
<evidence type="ECO:0000256" key="9">
    <source>
        <dbReference type="ARBA" id="ARBA00023235"/>
    </source>
</evidence>
<evidence type="ECO:0000313" key="19">
    <source>
        <dbReference type="Proteomes" id="UP000812966"/>
    </source>
</evidence>
<feature type="binding site" evidence="13">
    <location>
        <position position="115"/>
    </location>
    <ligand>
        <name>Zn(2+)</name>
        <dbReference type="ChEBI" id="CHEBI:29105"/>
    </ligand>
</feature>
<dbReference type="Gene3D" id="1.10.441.10">
    <property type="entry name" value="Phosphomannose Isomerase, domain 2"/>
    <property type="match status" value="1"/>
</dbReference>
<accession>A0A8K0JPA7</accession>
<feature type="active site" evidence="12">
    <location>
        <position position="327"/>
    </location>
</feature>
<dbReference type="Proteomes" id="UP000812966">
    <property type="component" value="Unassembled WGS sequence"/>
</dbReference>
<sequence length="447" mass="48635">MSSFQPIFKITPGVQSYDWGKIGSTSLAAQFGERCIEGFTTDDKKPYAELWMGTHVTLPSHQTSSSRPLSEVLASDPEKYLSKSIISKYPNAAEGHLPFLFKVLSIGKALSIQAHPDKTLAERLHRERPEIYKVFVIQPEMAIALTPFRGFCGFLPLPQLLLLLSTIPEMRSLIGEAPLTALAKSVNVELSPASSDVDEALVKMAKESVKGGSVEEMKPGQKEALKGVFEVLMKASESSVKDALKSLLARYTDPSTKYATQAEQDLVELVKELNSQFPDDVGVLCCFILNVVELEVGKSVFLKADEPHAYISGDIIECMATSDNVVRAGLTPKLRDVDTLISMLTYVSAPADAQLLTTSSFAPKTELHDPPIEEFSVLRTALEKSGETETHRPIEGPSIVIVTEGSGKVGEEKVERGDVVFVAAGVEVEFEAGSQGGFTFFRAFVEA</sequence>
<evidence type="ECO:0000313" key="18">
    <source>
        <dbReference type="EMBL" id="KAG7562965.1"/>
    </source>
</evidence>
<dbReference type="InterPro" id="IPR046456">
    <property type="entry name" value="PMI_typeI_C"/>
</dbReference>
<dbReference type="Gene3D" id="2.60.120.10">
    <property type="entry name" value="Jelly Rolls"/>
    <property type="match status" value="2"/>
</dbReference>
<dbReference type="EC" id="5.3.1.8" evidence="5"/>
<dbReference type="InterPro" id="IPR046457">
    <property type="entry name" value="PMI_typeI_cat"/>
</dbReference>
<dbReference type="EMBL" id="JABELV010000023">
    <property type="protein sequence ID" value="KAG7562965.1"/>
    <property type="molecule type" value="Genomic_DNA"/>
</dbReference>
<dbReference type="InterPro" id="IPR018050">
    <property type="entry name" value="Pmannose_isomerase-type1_CS"/>
</dbReference>
<protein>
    <recommendedName>
        <fullName evidence="6">Mannose-6-phosphate isomerase</fullName>
        <ecNumber evidence="5">5.3.1.8</ecNumber>
    </recommendedName>
    <alternativeName>
        <fullName evidence="10">Phosphohexomutase</fullName>
    </alternativeName>
    <alternativeName>
        <fullName evidence="11">Phosphomannose isomerase</fullName>
    </alternativeName>
</protein>
<dbReference type="Pfam" id="PF20512">
    <property type="entry name" value="PMI_typeI_hel"/>
    <property type="match status" value="1"/>
</dbReference>
<dbReference type="Pfam" id="PF20511">
    <property type="entry name" value="PMI_typeI_cat"/>
    <property type="match status" value="1"/>
</dbReference>
<evidence type="ECO:0000256" key="13">
    <source>
        <dbReference type="PIRSR" id="PIRSR001480-2"/>
    </source>
</evidence>
<feature type="binding site" evidence="13">
    <location>
        <position position="140"/>
    </location>
    <ligand>
        <name>Zn(2+)</name>
        <dbReference type="ChEBI" id="CHEBI:29105"/>
    </ligand>
</feature>
<proteinExistence type="inferred from homology"/>
<dbReference type="PANTHER" id="PTHR10309">
    <property type="entry name" value="MANNOSE-6-PHOSPHATE ISOMERASE"/>
    <property type="match status" value="1"/>
</dbReference>
<dbReference type="InterPro" id="IPR014710">
    <property type="entry name" value="RmlC-like_jellyroll"/>
</dbReference>